<keyword evidence="3" id="KW-1185">Reference proteome</keyword>
<feature type="signal peptide" evidence="1">
    <location>
        <begin position="1"/>
        <end position="19"/>
    </location>
</feature>
<dbReference type="EMBL" id="BMIB01000004">
    <property type="protein sequence ID" value="GGH74524.1"/>
    <property type="molecule type" value="Genomic_DNA"/>
</dbReference>
<organism evidence="2 3">
    <name type="scientific">Filimonas zeae</name>
    <dbReference type="NCBI Taxonomy" id="1737353"/>
    <lineage>
        <taxon>Bacteria</taxon>
        <taxon>Pseudomonadati</taxon>
        <taxon>Bacteroidota</taxon>
        <taxon>Chitinophagia</taxon>
        <taxon>Chitinophagales</taxon>
        <taxon>Chitinophagaceae</taxon>
        <taxon>Filimonas</taxon>
    </lineage>
</organism>
<reference evidence="2" key="1">
    <citation type="journal article" date="2014" name="Int. J. Syst. Evol. Microbiol.">
        <title>Complete genome sequence of Corynebacterium casei LMG S-19264T (=DSM 44701T), isolated from a smear-ripened cheese.</title>
        <authorList>
            <consortium name="US DOE Joint Genome Institute (JGI-PGF)"/>
            <person name="Walter F."/>
            <person name="Albersmeier A."/>
            <person name="Kalinowski J."/>
            <person name="Ruckert C."/>
        </authorList>
    </citation>
    <scope>NUCLEOTIDE SEQUENCE</scope>
    <source>
        <strain evidence="2">CGMCC 1.15290</strain>
    </source>
</reference>
<proteinExistence type="predicted"/>
<evidence type="ECO:0000313" key="3">
    <source>
        <dbReference type="Proteomes" id="UP000627292"/>
    </source>
</evidence>
<dbReference type="Proteomes" id="UP000627292">
    <property type="component" value="Unassembled WGS sequence"/>
</dbReference>
<accession>A0A917J111</accession>
<comment type="caution">
    <text evidence="2">The sequence shown here is derived from an EMBL/GenBank/DDBJ whole genome shotgun (WGS) entry which is preliminary data.</text>
</comment>
<protein>
    <recommendedName>
        <fullName evidence="4">Outer membrane protein beta-barrel domain-containing protein</fullName>
    </recommendedName>
</protein>
<dbReference type="AlphaFoldDB" id="A0A917J111"/>
<gene>
    <name evidence="2" type="ORF">GCM10011379_37190</name>
</gene>
<sequence length="207" mass="22997">MKKLILILFTLVLANGLYAQGIPPSYESGGSSTGESGFDANRVFIGGNLNLGFGSGYTNLGANPEVGYSFSEWIDAGLAFNISYLTQKSYYSNGAEASQYRTFNYGAGLFTRLYPIKNFFIQLQPEYNWMNITEKATASNVERKFSATAPSLLAGVGYSQRVIGQNAFYLAILFDVNKDQNSPYRNYDGSYFPIIRAGFNFYLHPNR</sequence>
<evidence type="ECO:0008006" key="4">
    <source>
        <dbReference type="Google" id="ProtNLM"/>
    </source>
</evidence>
<reference evidence="2" key="2">
    <citation type="submission" date="2020-09" db="EMBL/GenBank/DDBJ databases">
        <authorList>
            <person name="Sun Q."/>
            <person name="Zhou Y."/>
        </authorList>
    </citation>
    <scope>NUCLEOTIDE SEQUENCE</scope>
    <source>
        <strain evidence="2">CGMCC 1.15290</strain>
    </source>
</reference>
<keyword evidence="1" id="KW-0732">Signal</keyword>
<evidence type="ECO:0000256" key="1">
    <source>
        <dbReference type="SAM" id="SignalP"/>
    </source>
</evidence>
<evidence type="ECO:0000313" key="2">
    <source>
        <dbReference type="EMBL" id="GGH74524.1"/>
    </source>
</evidence>
<name>A0A917J111_9BACT</name>
<dbReference type="RefSeq" id="WP_188955126.1">
    <property type="nucleotide sequence ID" value="NZ_BMIB01000004.1"/>
</dbReference>
<feature type="chain" id="PRO_5037504034" description="Outer membrane protein beta-barrel domain-containing protein" evidence="1">
    <location>
        <begin position="20"/>
        <end position="207"/>
    </location>
</feature>